<dbReference type="AlphaFoldDB" id="A0A0G3H092"/>
<evidence type="ECO:0000256" key="3">
    <source>
        <dbReference type="ARBA" id="ARBA00022448"/>
    </source>
</evidence>
<keyword evidence="8" id="KW-0046">Antibiotic resistance</keyword>
<gene>
    <name evidence="11" type="ORF">CMUST_12620</name>
</gene>
<dbReference type="InterPro" id="IPR045324">
    <property type="entry name" value="Small_multidrug_res"/>
</dbReference>
<evidence type="ECO:0000256" key="4">
    <source>
        <dbReference type="ARBA" id="ARBA00022475"/>
    </source>
</evidence>
<keyword evidence="3" id="KW-0813">Transport</keyword>
<dbReference type="Gene3D" id="1.10.3730.20">
    <property type="match status" value="1"/>
</dbReference>
<dbReference type="GO" id="GO:0005886">
    <property type="term" value="C:plasma membrane"/>
    <property type="evidence" value="ECO:0007669"/>
    <property type="project" value="UniProtKB-SubCell"/>
</dbReference>
<evidence type="ECO:0000256" key="7">
    <source>
        <dbReference type="ARBA" id="ARBA00023136"/>
    </source>
</evidence>
<dbReference type="Proteomes" id="UP000035199">
    <property type="component" value="Chromosome"/>
</dbReference>
<accession>A0A0G3H092</accession>
<keyword evidence="4" id="KW-1003">Cell membrane</keyword>
<dbReference type="KEGG" id="cmv:CMUST_12620"/>
<dbReference type="EMBL" id="CP011542">
    <property type="protein sequence ID" value="AKK06829.1"/>
    <property type="molecule type" value="Genomic_DNA"/>
</dbReference>
<feature type="transmembrane region" description="Helical" evidence="10">
    <location>
        <begin position="30"/>
        <end position="50"/>
    </location>
</feature>
<evidence type="ECO:0000313" key="11">
    <source>
        <dbReference type="EMBL" id="AKK06829.1"/>
    </source>
</evidence>
<name>A0A0G3H092_9CORY</name>
<feature type="transmembrane region" description="Helical" evidence="10">
    <location>
        <begin position="6"/>
        <end position="23"/>
    </location>
</feature>
<dbReference type="STRING" id="571915.CMUST_12620"/>
<proteinExistence type="inferred from homology"/>
<evidence type="ECO:0000313" key="12">
    <source>
        <dbReference type="Proteomes" id="UP000035199"/>
    </source>
</evidence>
<organism evidence="11 12">
    <name type="scientific">Corynebacterium mustelae</name>
    <dbReference type="NCBI Taxonomy" id="571915"/>
    <lineage>
        <taxon>Bacteria</taxon>
        <taxon>Bacillati</taxon>
        <taxon>Actinomycetota</taxon>
        <taxon>Actinomycetes</taxon>
        <taxon>Mycobacteriales</taxon>
        <taxon>Corynebacteriaceae</taxon>
        <taxon>Corynebacterium</taxon>
    </lineage>
</organism>
<dbReference type="PANTHER" id="PTHR30561:SF1">
    <property type="entry name" value="MULTIDRUG TRANSPORTER EMRE"/>
    <property type="match status" value="1"/>
</dbReference>
<keyword evidence="12" id="KW-1185">Reference proteome</keyword>
<feature type="transmembrane region" description="Helical" evidence="10">
    <location>
        <begin position="56"/>
        <end position="77"/>
    </location>
</feature>
<protein>
    <submittedName>
        <fullName evidence="11">Cation/cationic drug transporter</fullName>
    </submittedName>
</protein>
<evidence type="ECO:0000256" key="5">
    <source>
        <dbReference type="ARBA" id="ARBA00022692"/>
    </source>
</evidence>
<sequence>MAWLYLSAAIILEVIATLNLKIATTKPWAYAIVAVGYIGAFAALSASLAAGMGIGVAYGLWTAFGVALTALLSRVLFKETLTPTMIAGIGLIITGVVLVEFGVNH</sequence>
<dbReference type="PANTHER" id="PTHR30561">
    <property type="entry name" value="SMR FAMILY PROTON-DEPENDENT DRUG EFFLUX TRANSPORTER SUGE"/>
    <property type="match status" value="1"/>
</dbReference>
<evidence type="ECO:0000256" key="9">
    <source>
        <dbReference type="RuleBase" id="RU003942"/>
    </source>
</evidence>
<feature type="transmembrane region" description="Helical" evidence="10">
    <location>
        <begin position="84"/>
        <end position="103"/>
    </location>
</feature>
<dbReference type="Pfam" id="PF00893">
    <property type="entry name" value="Multi_Drug_Res"/>
    <property type="match status" value="1"/>
</dbReference>
<evidence type="ECO:0000256" key="8">
    <source>
        <dbReference type="ARBA" id="ARBA00023251"/>
    </source>
</evidence>
<dbReference type="RefSeq" id="WP_047262785.1">
    <property type="nucleotide sequence ID" value="NZ_CP011542.1"/>
</dbReference>
<dbReference type="GO" id="GO:0015297">
    <property type="term" value="F:antiporter activity"/>
    <property type="evidence" value="ECO:0007669"/>
    <property type="project" value="TreeGrafter"/>
</dbReference>
<dbReference type="GO" id="GO:0015220">
    <property type="term" value="F:choline transmembrane transporter activity"/>
    <property type="evidence" value="ECO:0007669"/>
    <property type="project" value="TreeGrafter"/>
</dbReference>
<dbReference type="InterPro" id="IPR037185">
    <property type="entry name" value="EmrE-like"/>
</dbReference>
<reference evidence="12" key="2">
    <citation type="submission" date="2015-05" db="EMBL/GenBank/DDBJ databases">
        <title>Complete genome sequence of Corynebacterium mustelae DSM 45274, isolated from various tissues of a male ferret with lethal sepsis.</title>
        <authorList>
            <person name="Ruckert C."/>
            <person name="Albersmeier A."/>
            <person name="Winkler A."/>
            <person name="Tauch A."/>
        </authorList>
    </citation>
    <scope>NUCLEOTIDE SEQUENCE [LARGE SCALE GENOMIC DNA]</scope>
    <source>
        <strain evidence="12">DSM 45274</strain>
    </source>
</reference>
<dbReference type="GO" id="GO:0046677">
    <property type="term" value="P:response to antibiotic"/>
    <property type="evidence" value="ECO:0007669"/>
    <property type="project" value="UniProtKB-KW"/>
</dbReference>
<keyword evidence="6 10" id="KW-1133">Transmembrane helix</keyword>
<comment type="similarity">
    <text evidence="2">Belongs to the drug/metabolite transporter (DMT) superfamily. Small multidrug resistance (SMR) (TC 2.A.7.1) family. Mmr subfamily.</text>
</comment>
<dbReference type="SUPFAM" id="SSF103481">
    <property type="entry name" value="Multidrug resistance efflux transporter EmrE"/>
    <property type="match status" value="1"/>
</dbReference>
<dbReference type="PATRIC" id="fig|571915.4.peg.2709"/>
<evidence type="ECO:0000256" key="1">
    <source>
        <dbReference type="ARBA" id="ARBA00004651"/>
    </source>
</evidence>
<dbReference type="OrthoDB" id="3175079at2"/>
<evidence type="ECO:0000256" key="10">
    <source>
        <dbReference type="SAM" id="Phobius"/>
    </source>
</evidence>
<keyword evidence="5 9" id="KW-0812">Transmembrane</keyword>
<dbReference type="InterPro" id="IPR000390">
    <property type="entry name" value="Small_drug/metabolite_transptr"/>
</dbReference>
<reference evidence="11 12" key="1">
    <citation type="journal article" date="2015" name="Genome Announc.">
        <title>Complete Genome Sequence of the Type Strain Corynebacterium mustelae DSM 45274, Isolated from Various Tissues of a Male Ferret with Lethal Sepsis.</title>
        <authorList>
            <person name="Ruckert C."/>
            <person name="Eimer J."/>
            <person name="Winkler A."/>
            <person name="Tauch A."/>
        </authorList>
    </citation>
    <scope>NUCLEOTIDE SEQUENCE [LARGE SCALE GENOMIC DNA]</scope>
    <source>
        <strain evidence="11 12">DSM 45274</strain>
    </source>
</reference>
<keyword evidence="7 10" id="KW-0472">Membrane</keyword>
<dbReference type="GO" id="GO:0031460">
    <property type="term" value="P:glycine betaine transport"/>
    <property type="evidence" value="ECO:0007669"/>
    <property type="project" value="TreeGrafter"/>
</dbReference>
<evidence type="ECO:0000256" key="6">
    <source>
        <dbReference type="ARBA" id="ARBA00022989"/>
    </source>
</evidence>
<dbReference type="GO" id="GO:0015199">
    <property type="term" value="F:amino-acid betaine transmembrane transporter activity"/>
    <property type="evidence" value="ECO:0007669"/>
    <property type="project" value="TreeGrafter"/>
</dbReference>
<comment type="subcellular location">
    <subcellularLocation>
        <location evidence="1 9">Cell membrane</location>
        <topology evidence="1 9">Multi-pass membrane protein</topology>
    </subcellularLocation>
</comment>
<evidence type="ECO:0000256" key="2">
    <source>
        <dbReference type="ARBA" id="ARBA00007822"/>
    </source>
</evidence>